<protein>
    <submittedName>
        <fullName evidence="2">Uncharacterized protein</fullName>
    </submittedName>
</protein>
<dbReference type="EMBL" id="GBXM01002259">
    <property type="protein sequence ID" value="JAI06319.1"/>
    <property type="molecule type" value="Transcribed_RNA"/>
</dbReference>
<organism evidence="2">
    <name type="scientific">Anguilla anguilla</name>
    <name type="common">European freshwater eel</name>
    <name type="synonym">Muraena anguilla</name>
    <dbReference type="NCBI Taxonomy" id="7936"/>
    <lineage>
        <taxon>Eukaryota</taxon>
        <taxon>Metazoa</taxon>
        <taxon>Chordata</taxon>
        <taxon>Craniata</taxon>
        <taxon>Vertebrata</taxon>
        <taxon>Euteleostomi</taxon>
        <taxon>Actinopterygii</taxon>
        <taxon>Neopterygii</taxon>
        <taxon>Teleostei</taxon>
        <taxon>Anguilliformes</taxon>
        <taxon>Anguillidae</taxon>
        <taxon>Anguilla</taxon>
    </lineage>
</organism>
<feature type="transmembrane region" description="Helical" evidence="1">
    <location>
        <begin position="12"/>
        <end position="34"/>
    </location>
</feature>
<keyword evidence="1" id="KW-0812">Transmembrane</keyword>
<proteinExistence type="predicted"/>
<sequence>MSHMKHSKIHQSVVNAIYNYMFNMCAIICIFFVLE</sequence>
<evidence type="ECO:0000313" key="2">
    <source>
        <dbReference type="EMBL" id="JAI06319.1"/>
    </source>
</evidence>
<evidence type="ECO:0000256" key="1">
    <source>
        <dbReference type="SAM" id="Phobius"/>
    </source>
</evidence>
<reference evidence="2" key="1">
    <citation type="submission" date="2014-11" db="EMBL/GenBank/DDBJ databases">
        <authorList>
            <person name="Amaro Gonzalez C."/>
        </authorList>
    </citation>
    <scope>NUCLEOTIDE SEQUENCE</scope>
</reference>
<accession>A0A0E9XXA3</accession>
<reference evidence="2" key="2">
    <citation type="journal article" date="2015" name="Fish Shellfish Immunol.">
        <title>Early steps in the European eel (Anguilla anguilla)-Vibrio vulnificus interaction in the gills: Role of the RtxA13 toxin.</title>
        <authorList>
            <person name="Callol A."/>
            <person name="Pajuelo D."/>
            <person name="Ebbesson L."/>
            <person name="Teles M."/>
            <person name="MacKenzie S."/>
            <person name="Amaro C."/>
        </authorList>
    </citation>
    <scope>NUCLEOTIDE SEQUENCE</scope>
</reference>
<keyword evidence="1" id="KW-1133">Transmembrane helix</keyword>
<keyword evidence="1" id="KW-0472">Membrane</keyword>
<dbReference type="AlphaFoldDB" id="A0A0E9XXA3"/>
<name>A0A0E9XXA3_ANGAN</name>